<dbReference type="PANTHER" id="PTHR43652">
    <property type="entry name" value="BASIC AMINO ACID ANTIPORTER YFCC-RELATED"/>
    <property type="match status" value="1"/>
</dbReference>
<evidence type="ECO:0000259" key="8">
    <source>
        <dbReference type="Pfam" id="PF03600"/>
    </source>
</evidence>
<feature type="transmembrane region" description="Helical" evidence="7">
    <location>
        <begin position="358"/>
        <end position="377"/>
    </location>
</feature>
<evidence type="ECO:0000313" key="9">
    <source>
        <dbReference type="EMBL" id="KGJ01859.1"/>
    </source>
</evidence>
<protein>
    <submittedName>
        <fullName evidence="10">Anion transporter</fullName>
    </submittedName>
    <submittedName>
        <fullName evidence="9">Cation transporter</fullName>
    </submittedName>
</protein>
<evidence type="ECO:0000313" key="11">
    <source>
        <dbReference type="Proteomes" id="UP000029846"/>
    </source>
</evidence>
<feature type="transmembrane region" description="Helical" evidence="7">
    <location>
        <begin position="51"/>
        <end position="72"/>
    </location>
</feature>
<dbReference type="Proteomes" id="UP000182312">
    <property type="component" value="Unassembled WGS sequence"/>
</dbReference>
<organism evidence="9 11">
    <name type="scientific">Paracoccus halophilus</name>
    <dbReference type="NCBI Taxonomy" id="376733"/>
    <lineage>
        <taxon>Bacteria</taxon>
        <taxon>Pseudomonadati</taxon>
        <taxon>Pseudomonadota</taxon>
        <taxon>Alphaproteobacteria</taxon>
        <taxon>Rhodobacterales</taxon>
        <taxon>Paracoccaceae</taxon>
        <taxon>Paracoccus</taxon>
    </lineage>
</organism>
<reference evidence="10 12" key="3">
    <citation type="submission" date="2016-10" db="EMBL/GenBank/DDBJ databases">
        <authorList>
            <person name="de Groot N.N."/>
        </authorList>
    </citation>
    <scope>NUCLEOTIDE SEQUENCE [LARGE SCALE GENOMIC DNA]</scope>
    <source>
        <strain evidence="10 12">CGMCC 1.6117</strain>
    </source>
</reference>
<gene>
    <name evidence="9" type="ORF">IT41_19045</name>
    <name evidence="10" type="ORF">SAMN04487972_14910</name>
</gene>
<dbReference type="Pfam" id="PF03600">
    <property type="entry name" value="CitMHS"/>
    <property type="match status" value="1"/>
</dbReference>
<keyword evidence="4" id="KW-0677">Repeat</keyword>
<feature type="transmembrane region" description="Helical" evidence="7">
    <location>
        <begin position="249"/>
        <end position="265"/>
    </location>
</feature>
<dbReference type="GO" id="GO:0022857">
    <property type="term" value="F:transmembrane transporter activity"/>
    <property type="evidence" value="ECO:0007669"/>
    <property type="project" value="InterPro"/>
</dbReference>
<keyword evidence="6 7" id="KW-0472">Membrane</keyword>
<dbReference type="NCBIfam" id="TIGR00785">
    <property type="entry name" value="dass"/>
    <property type="match status" value="1"/>
</dbReference>
<feature type="transmembrane region" description="Helical" evidence="7">
    <location>
        <begin position="315"/>
        <end position="346"/>
    </location>
</feature>
<feature type="transmembrane region" description="Helical" evidence="7">
    <location>
        <begin position="92"/>
        <end position="122"/>
    </location>
</feature>
<evidence type="ECO:0000256" key="4">
    <source>
        <dbReference type="ARBA" id="ARBA00022737"/>
    </source>
</evidence>
<evidence type="ECO:0000256" key="3">
    <source>
        <dbReference type="ARBA" id="ARBA00022692"/>
    </source>
</evidence>
<comment type="subcellular location">
    <subcellularLocation>
        <location evidence="1">Membrane</location>
        <topology evidence="1">Multi-pass membrane protein</topology>
    </subcellularLocation>
</comment>
<dbReference type="EMBL" id="FOJO01000049">
    <property type="protein sequence ID" value="SFA62445.1"/>
    <property type="molecule type" value="Genomic_DNA"/>
</dbReference>
<dbReference type="OrthoDB" id="9809303at2"/>
<proteinExistence type="predicted"/>
<evidence type="ECO:0000313" key="10">
    <source>
        <dbReference type="EMBL" id="SFA62445.1"/>
    </source>
</evidence>
<keyword evidence="5 7" id="KW-1133">Transmembrane helix</keyword>
<evidence type="ECO:0000313" key="12">
    <source>
        <dbReference type="Proteomes" id="UP000182312"/>
    </source>
</evidence>
<dbReference type="AlphaFoldDB" id="A0A099EUA2"/>
<name>A0A099EUA2_9RHOB</name>
<keyword evidence="11" id="KW-1185">Reference proteome</keyword>
<dbReference type="PANTHER" id="PTHR43652:SF1">
    <property type="entry name" value="RESPONSE REGULATOR"/>
    <property type="match status" value="1"/>
</dbReference>
<feature type="transmembrane region" description="Helical" evidence="7">
    <location>
        <begin position="6"/>
        <end position="39"/>
    </location>
</feature>
<dbReference type="CDD" id="cd01115">
    <property type="entry name" value="SLC13_permease"/>
    <property type="match status" value="1"/>
</dbReference>
<dbReference type="RefSeq" id="WP_036744107.1">
    <property type="nucleotide sequence ID" value="NZ_FOJO01000049.1"/>
</dbReference>
<sequence length="421" mass="44054">MDPANITLLLLLFAIVMFVWERVPLAVTAMIVCVSLVLTGVLDAGEAFDGFVNSNVILFVDMFIIGGALFQTGMAAEIGGLVTRFAKTERQLVVAIMLITGLMSGVLSNTGTAAVLIPVVIGIAAKSGFARSRLLLPIVFAAAMGGNLSLIGAPGNMIAQAALQEQGLSFGFFEYGLVGLPILLAGILFVATIGFRLLPDHKTEELAADSLHPVGASVPQWKKNASLIVLVLTILGMIFEAQIGIRLHITGAIGAIALILLGVISEDEAYQSIDAKTIFLFGGILSLAAAMEKTGAGQVIAEAVLGFTGPDTPMFVFLLVIFLLAVVMTNFMSNTATTALLVPISLSISTQIGADPRAVLMATVIGGSLAYATPIGMPANVMVLGPGKYRFMDYTRAGLPLILVSTVVAMILLPILFPFFP</sequence>
<dbReference type="InterPro" id="IPR001898">
    <property type="entry name" value="SLC13A/DASS"/>
</dbReference>
<dbReference type="InterPro" id="IPR051679">
    <property type="entry name" value="DASS-Related_Transporters"/>
</dbReference>
<dbReference type="Proteomes" id="UP000029846">
    <property type="component" value="Unassembled WGS sequence"/>
</dbReference>
<feature type="transmembrane region" description="Helical" evidence="7">
    <location>
        <begin position="175"/>
        <end position="198"/>
    </location>
</feature>
<dbReference type="eggNOG" id="COG1055">
    <property type="taxonomic scope" value="Bacteria"/>
</dbReference>
<feature type="domain" description="Citrate transporter-like" evidence="8">
    <location>
        <begin position="15"/>
        <end position="365"/>
    </location>
</feature>
<feature type="transmembrane region" description="Helical" evidence="7">
    <location>
        <begin position="134"/>
        <end position="155"/>
    </location>
</feature>
<evidence type="ECO:0000256" key="5">
    <source>
        <dbReference type="ARBA" id="ARBA00022989"/>
    </source>
</evidence>
<evidence type="ECO:0000256" key="6">
    <source>
        <dbReference type="ARBA" id="ARBA00023136"/>
    </source>
</evidence>
<evidence type="ECO:0000256" key="7">
    <source>
        <dbReference type="SAM" id="Phobius"/>
    </source>
</evidence>
<keyword evidence="3 7" id="KW-0812">Transmembrane</keyword>
<feature type="transmembrane region" description="Helical" evidence="7">
    <location>
        <begin position="277"/>
        <end position="295"/>
    </location>
</feature>
<accession>A0A099EUA2</accession>
<dbReference type="InterPro" id="IPR004680">
    <property type="entry name" value="Cit_transptr-like_dom"/>
</dbReference>
<feature type="transmembrane region" description="Helical" evidence="7">
    <location>
        <begin position="397"/>
        <end position="420"/>
    </location>
</feature>
<dbReference type="EMBL" id="JRKN01000055">
    <property type="protein sequence ID" value="KGJ01859.1"/>
    <property type="molecule type" value="Genomic_DNA"/>
</dbReference>
<evidence type="ECO:0000256" key="1">
    <source>
        <dbReference type="ARBA" id="ARBA00004141"/>
    </source>
</evidence>
<dbReference type="GO" id="GO:0005886">
    <property type="term" value="C:plasma membrane"/>
    <property type="evidence" value="ECO:0007669"/>
    <property type="project" value="TreeGrafter"/>
</dbReference>
<evidence type="ECO:0000256" key="2">
    <source>
        <dbReference type="ARBA" id="ARBA00022448"/>
    </source>
</evidence>
<reference evidence="9 11" key="2">
    <citation type="submission" date="2014-10" db="EMBL/GenBank/DDBJ databases">
        <title>Paracoccus sanguinis sp. nov., isolated from clinical specimens of New York State patients.</title>
        <authorList>
            <person name="Mingle L.A."/>
            <person name="Cole J.A."/>
            <person name="Lapierre P."/>
            <person name="Musser K.A."/>
        </authorList>
    </citation>
    <scope>NUCLEOTIDE SEQUENCE [LARGE SCALE GENOMIC DNA]</scope>
    <source>
        <strain evidence="9 11">JCM 14014</strain>
    </source>
</reference>
<keyword evidence="2" id="KW-0813">Transport</keyword>
<reference evidence="9 11" key="1">
    <citation type="submission" date="2014-09" db="EMBL/GenBank/DDBJ databases">
        <authorList>
            <person name="McGinnis J.M."/>
            <person name="Wolfgang W.J."/>
        </authorList>
    </citation>
    <scope>NUCLEOTIDE SEQUENCE [LARGE SCALE GENOMIC DNA]</scope>
    <source>
        <strain evidence="9 11">JCM 14014</strain>
    </source>
</reference>